<dbReference type="Gene3D" id="3.30.1340.10">
    <property type="entry name" value="HPr-like"/>
    <property type="match status" value="1"/>
</dbReference>
<dbReference type="GO" id="GO:0009401">
    <property type="term" value="P:phosphoenolpyruvate-dependent sugar phosphotransferase system"/>
    <property type="evidence" value="ECO:0007669"/>
    <property type="project" value="UniProtKB-KW"/>
</dbReference>
<feature type="domain" description="HPr" evidence="6">
    <location>
        <begin position="1"/>
        <end position="84"/>
    </location>
</feature>
<dbReference type="InterPro" id="IPR001020">
    <property type="entry name" value="PTS_HPr_His_P_site"/>
</dbReference>
<evidence type="ECO:0000256" key="5">
    <source>
        <dbReference type="ARBA" id="ARBA00022683"/>
    </source>
</evidence>
<keyword evidence="5" id="KW-0598">Phosphotransferase system</keyword>
<keyword evidence="4" id="KW-0963">Cytoplasm</keyword>
<dbReference type="AlphaFoldDB" id="A0A7X5HXX2"/>
<evidence type="ECO:0000256" key="4">
    <source>
        <dbReference type="ARBA" id="ARBA00022490"/>
    </source>
</evidence>
<reference evidence="7 8" key="1">
    <citation type="submission" date="2020-01" db="EMBL/GenBank/DDBJ databases">
        <title>Anaeroalcalibacter tamaniensis gen. nov., sp. nov., moderately halophilic strictly anaerobic fermenter bacterium from mud volcano of Taman peninsula.</title>
        <authorList>
            <person name="Frolova A."/>
            <person name="Merkel A.Y."/>
            <person name="Slobodkin A.I."/>
        </authorList>
    </citation>
    <scope>NUCLEOTIDE SEQUENCE [LARGE SCALE GENOMIC DNA]</scope>
    <source>
        <strain evidence="7 8">F-3ap</strain>
    </source>
</reference>
<dbReference type="Pfam" id="PF00381">
    <property type="entry name" value="PTS-HPr"/>
    <property type="match status" value="1"/>
</dbReference>
<evidence type="ECO:0000256" key="1">
    <source>
        <dbReference type="ARBA" id="ARBA00003681"/>
    </source>
</evidence>
<dbReference type="PROSITE" id="PS00589">
    <property type="entry name" value="PTS_HPR_SER"/>
    <property type="match status" value="1"/>
</dbReference>
<evidence type="ECO:0000259" key="6">
    <source>
        <dbReference type="PROSITE" id="PS51350"/>
    </source>
</evidence>
<comment type="function">
    <text evidence="1">General (non sugar-specific) component of the phosphoenolpyruvate-dependent sugar phosphotransferase system (sugar PTS). This major carbohydrate active-transport system catalyzes the phosphorylation of incoming sugar substrates concomitantly with their translocation across the cell membrane. The phosphoryl group from phosphoenolpyruvate (PEP) is transferred to the phosphoryl carrier protein HPr by enzyme I. Phospho-HPr then transfers it to the PTS EIIA domain.</text>
</comment>
<evidence type="ECO:0000313" key="8">
    <source>
        <dbReference type="Proteomes" id="UP000461585"/>
    </source>
</evidence>
<evidence type="ECO:0000256" key="2">
    <source>
        <dbReference type="ARBA" id="ARBA00004496"/>
    </source>
</evidence>
<dbReference type="NCBIfam" id="TIGR01003">
    <property type="entry name" value="PTS_HPr_family"/>
    <property type="match status" value="1"/>
</dbReference>
<sequence length="84" mass="8808">MEKKIVILSESGLHARPASLFVKEAGNMASDVILVKDGKEYNGKSMVSILGLGAAKGTELTLRVPGISTEESFAKLCAILESAS</sequence>
<gene>
    <name evidence="7" type="ORF">GXN74_12970</name>
</gene>
<dbReference type="PRINTS" id="PR00107">
    <property type="entry name" value="PHOSPHOCPHPR"/>
</dbReference>
<dbReference type="InterPro" id="IPR002114">
    <property type="entry name" value="PTS_HPr_Ser_P_site"/>
</dbReference>
<name>A0A7X5HXX2_9FIRM</name>
<dbReference type="SUPFAM" id="SSF55594">
    <property type="entry name" value="HPr-like"/>
    <property type="match status" value="1"/>
</dbReference>
<dbReference type="RefSeq" id="WP_162371370.1">
    <property type="nucleotide sequence ID" value="NZ_JAAEEH010000050.1"/>
</dbReference>
<dbReference type="InterPro" id="IPR000032">
    <property type="entry name" value="HPr-like"/>
</dbReference>
<dbReference type="PROSITE" id="PS00369">
    <property type="entry name" value="PTS_HPR_HIS"/>
    <property type="match status" value="1"/>
</dbReference>
<evidence type="ECO:0000256" key="3">
    <source>
        <dbReference type="ARBA" id="ARBA00020422"/>
    </source>
</evidence>
<dbReference type="EMBL" id="JAAEEH010000050">
    <property type="protein sequence ID" value="NDL68650.1"/>
    <property type="molecule type" value="Genomic_DNA"/>
</dbReference>
<organism evidence="7 8">
    <name type="scientific">Anaerotalea alkaliphila</name>
    <dbReference type="NCBI Taxonomy" id="2662126"/>
    <lineage>
        <taxon>Bacteria</taxon>
        <taxon>Bacillati</taxon>
        <taxon>Bacillota</taxon>
        <taxon>Clostridia</taxon>
        <taxon>Eubacteriales</taxon>
        <taxon>Anaerotalea</taxon>
    </lineage>
</organism>
<dbReference type="PROSITE" id="PS51350">
    <property type="entry name" value="PTS_HPR_DOM"/>
    <property type="match status" value="1"/>
</dbReference>
<protein>
    <recommendedName>
        <fullName evidence="3">Phosphocarrier protein HPr</fullName>
    </recommendedName>
</protein>
<dbReference type="InterPro" id="IPR050399">
    <property type="entry name" value="HPr"/>
</dbReference>
<accession>A0A7X5HXX2</accession>
<keyword evidence="8" id="KW-1185">Reference proteome</keyword>
<comment type="subcellular location">
    <subcellularLocation>
        <location evidence="2">Cytoplasm</location>
    </subcellularLocation>
</comment>
<dbReference type="PANTHER" id="PTHR33705:SF2">
    <property type="entry name" value="PHOSPHOCARRIER PROTEIN NPR"/>
    <property type="match status" value="1"/>
</dbReference>
<evidence type="ECO:0000313" key="7">
    <source>
        <dbReference type="EMBL" id="NDL68650.1"/>
    </source>
</evidence>
<dbReference type="CDD" id="cd00367">
    <property type="entry name" value="PTS-HPr_like"/>
    <property type="match status" value="1"/>
</dbReference>
<dbReference type="InterPro" id="IPR035895">
    <property type="entry name" value="HPr-like_sf"/>
</dbReference>
<dbReference type="GO" id="GO:0005737">
    <property type="term" value="C:cytoplasm"/>
    <property type="evidence" value="ECO:0007669"/>
    <property type="project" value="UniProtKB-SubCell"/>
</dbReference>
<proteinExistence type="predicted"/>
<comment type="caution">
    <text evidence="7">The sequence shown here is derived from an EMBL/GenBank/DDBJ whole genome shotgun (WGS) entry which is preliminary data.</text>
</comment>
<dbReference type="PANTHER" id="PTHR33705">
    <property type="entry name" value="PHOSPHOCARRIER PROTEIN HPR"/>
    <property type="match status" value="1"/>
</dbReference>
<dbReference type="Proteomes" id="UP000461585">
    <property type="component" value="Unassembled WGS sequence"/>
</dbReference>